<dbReference type="AlphaFoldDB" id="A0A0F8EQ49"/>
<dbReference type="InterPro" id="IPR038770">
    <property type="entry name" value="Na+/solute_symporter_sf"/>
</dbReference>
<organism evidence="6 7">
    <name type="scientific">Methanosarcina mazei</name>
    <name type="common">Methanosarcina frisia</name>
    <dbReference type="NCBI Taxonomy" id="2209"/>
    <lineage>
        <taxon>Archaea</taxon>
        <taxon>Methanobacteriati</taxon>
        <taxon>Methanobacteriota</taxon>
        <taxon>Stenosarchaea group</taxon>
        <taxon>Methanomicrobia</taxon>
        <taxon>Methanosarcinales</taxon>
        <taxon>Methanosarcinaceae</taxon>
        <taxon>Methanosarcina</taxon>
    </lineage>
</organism>
<keyword evidence="2 5" id="KW-0812">Transmembrane</keyword>
<comment type="caution">
    <text evidence="6">The sequence shown here is derived from an EMBL/GenBank/DDBJ whole genome shotgun (WGS) entry which is preliminary data.</text>
</comment>
<name>A0A0F8EQ49_METMZ</name>
<evidence type="ECO:0000256" key="3">
    <source>
        <dbReference type="ARBA" id="ARBA00022989"/>
    </source>
</evidence>
<gene>
    <name evidence="6" type="ORF">DU34_03680</name>
</gene>
<proteinExistence type="predicted"/>
<keyword evidence="4 5" id="KW-0472">Membrane</keyword>
<evidence type="ECO:0008006" key="8">
    <source>
        <dbReference type="Google" id="ProtNLM"/>
    </source>
</evidence>
<dbReference type="Proteomes" id="UP000034047">
    <property type="component" value="Unassembled WGS sequence"/>
</dbReference>
<evidence type="ECO:0000256" key="5">
    <source>
        <dbReference type="SAM" id="Phobius"/>
    </source>
</evidence>
<dbReference type="PANTHER" id="PTHR10361:SF28">
    <property type="entry name" value="P3 PROTEIN-RELATED"/>
    <property type="match status" value="1"/>
</dbReference>
<dbReference type="InterPro" id="IPR004710">
    <property type="entry name" value="Bilac:Na_transpt"/>
</dbReference>
<dbReference type="EMBL" id="JJOU01000058">
    <property type="protein sequence ID" value="KKG16923.1"/>
    <property type="molecule type" value="Genomic_DNA"/>
</dbReference>
<dbReference type="InterPro" id="IPR002657">
    <property type="entry name" value="BilAc:Na_symport/Acr3"/>
</dbReference>
<dbReference type="GO" id="GO:0016020">
    <property type="term" value="C:membrane"/>
    <property type="evidence" value="ECO:0007669"/>
    <property type="project" value="UniProtKB-SubCell"/>
</dbReference>
<dbReference type="Pfam" id="PF01758">
    <property type="entry name" value="SBF"/>
    <property type="match status" value="1"/>
</dbReference>
<evidence type="ECO:0000256" key="2">
    <source>
        <dbReference type="ARBA" id="ARBA00022692"/>
    </source>
</evidence>
<dbReference type="Gene3D" id="1.20.1530.20">
    <property type="match status" value="1"/>
</dbReference>
<dbReference type="PANTHER" id="PTHR10361">
    <property type="entry name" value="SODIUM-BILE ACID COTRANSPORTER"/>
    <property type="match status" value="1"/>
</dbReference>
<reference evidence="6 7" key="1">
    <citation type="journal article" date="2015" name="ISME J.">
        <title>Genomic and phenotypic differentiation among Methanosarcina mazei populations from Columbia River sediment.</title>
        <authorList>
            <person name="Youngblut N.D."/>
            <person name="Wirth J.S."/>
            <person name="Henriksen J.R."/>
            <person name="Smith M."/>
            <person name="Simon H."/>
            <person name="Metcalf W.W."/>
            <person name="Whitaker R.J."/>
        </authorList>
    </citation>
    <scope>NUCLEOTIDE SEQUENCE [LARGE SCALE GENOMIC DNA]</scope>
    <source>
        <strain evidence="6 7">2.F.T.2.6</strain>
    </source>
</reference>
<evidence type="ECO:0000313" key="6">
    <source>
        <dbReference type="EMBL" id="KKG16923.1"/>
    </source>
</evidence>
<keyword evidence="3 5" id="KW-1133">Transmembrane helix</keyword>
<accession>A0A0F8EQ49</accession>
<feature type="transmembrane region" description="Helical" evidence="5">
    <location>
        <begin position="30"/>
        <end position="51"/>
    </location>
</feature>
<evidence type="ECO:0000256" key="1">
    <source>
        <dbReference type="ARBA" id="ARBA00004141"/>
    </source>
</evidence>
<evidence type="ECO:0000313" key="7">
    <source>
        <dbReference type="Proteomes" id="UP000034047"/>
    </source>
</evidence>
<sequence>MLKKFTSLFPLWAVLLSAVAYLYPEYFAPHNNLIVPFLSLIMLGMGVTLSVDSFLEVLKRPHVVLLGTLMQYTLMPLAAWAVSIALNLPADLMACLLYTSPSPR</sequence>
<evidence type="ECO:0000256" key="4">
    <source>
        <dbReference type="ARBA" id="ARBA00023136"/>
    </source>
</evidence>
<comment type="subcellular location">
    <subcellularLocation>
        <location evidence="1">Membrane</location>
        <topology evidence="1">Multi-pass membrane protein</topology>
    </subcellularLocation>
</comment>
<feature type="non-terminal residue" evidence="6">
    <location>
        <position position="104"/>
    </location>
</feature>
<feature type="transmembrane region" description="Helical" evidence="5">
    <location>
        <begin position="63"/>
        <end position="86"/>
    </location>
</feature>
<protein>
    <recommendedName>
        <fullName evidence="8">Bile acid:sodium symporter</fullName>
    </recommendedName>
</protein>